<sequence>MLVSFIISSQAREEKLFKTINTLKKQTNDSYELIIIVDEPNIEKEAIDFVRDQFIENDKIILIFNSKGQGESLNWNNAIELARGEYVSFLKEGDLINENYVQKVQDIIESSENKIDLIEVQYEQSNLFEGETQPLLETNKLYDLQENREVFAYITQEIYGKLFRSKFIKDFRITFKKNVRFDMLFLFMSLAHSRNFYLSGDSLFKHKVSVPKYSIFDIVNQWPHVLNYYRRIGTYKEFKDELNYAANYCMAYNFLNLSKRIKNPVINKKAILFVNTKLDRKVKEFTTQNAIFLENANPDFTIRMENFNSFINEQLKKIG</sequence>
<evidence type="ECO:0000313" key="3">
    <source>
        <dbReference type="Proteomes" id="UP000232221"/>
    </source>
</evidence>
<evidence type="ECO:0000259" key="1">
    <source>
        <dbReference type="Pfam" id="PF00535"/>
    </source>
</evidence>
<proteinExistence type="predicted"/>
<dbReference type="Gene3D" id="3.90.550.10">
    <property type="entry name" value="Spore Coat Polysaccharide Biosynthesis Protein SpsA, Chain A"/>
    <property type="match status" value="1"/>
</dbReference>
<dbReference type="OrthoDB" id="387866at2"/>
<dbReference type="PANTHER" id="PTHR22916">
    <property type="entry name" value="GLYCOSYLTRANSFERASE"/>
    <property type="match status" value="1"/>
</dbReference>
<dbReference type="GO" id="GO:0016758">
    <property type="term" value="F:hexosyltransferase activity"/>
    <property type="evidence" value="ECO:0007669"/>
    <property type="project" value="UniProtKB-ARBA"/>
</dbReference>
<protein>
    <submittedName>
        <fullName evidence="2">Glycosyltransferase</fullName>
    </submittedName>
</protein>
<dbReference type="SUPFAM" id="SSF53448">
    <property type="entry name" value="Nucleotide-diphospho-sugar transferases"/>
    <property type="match status" value="1"/>
</dbReference>
<dbReference type="KEGG" id="mcol:MCOLE_v1c05960"/>
<evidence type="ECO:0000313" key="2">
    <source>
        <dbReference type="EMBL" id="ATZ21107.1"/>
    </source>
</evidence>
<dbReference type="InterPro" id="IPR001173">
    <property type="entry name" value="Glyco_trans_2-like"/>
</dbReference>
<gene>
    <name evidence="2" type="primary">cps</name>
    <name evidence="2" type="ORF">MCOLE_v1c05960</name>
</gene>
<dbReference type="Pfam" id="PF00535">
    <property type="entry name" value="Glycos_transf_2"/>
    <property type="match status" value="1"/>
</dbReference>
<keyword evidence="2" id="KW-0808">Transferase</keyword>
<dbReference type="RefSeq" id="WP_100671349.1">
    <property type="nucleotide sequence ID" value="NZ_CP022510.1"/>
</dbReference>
<dbReference type="AlphaFoldDB" id="A0A2K8P2X9"/>
<reference evidence="2 3" key="1">
    <citation type="submission" date="2017-11" db="EMBL/GenBank/DDBJ databases">
        <title>Genome sequence of Mesoplasma coleopterae BARC 779 (ATCC 49583).</title>
        <authorList>
            <person name="Lo W.-S."/>
            <person name="Kuo C.-H."/>
        </authorList>
    </citation>
    <scope>NUCLEOTIDE SEQUENCE [LARGE SCALE GENOMIC DNA]</scope>
    <source>
        <strain evidence="2 3">BARC 779</strain>
    </source>
</reference>
<accession>A0A2K8P2X9</accession>
<dbReference type="EMBL" id="CP024968">
    <property type="protein sequence ID" value="ATZ21107.1"/>
    <property type="molecule type" value="Genomic_DNA"/>
</dbReference>
<keyword evidence="3" id="KW-1185">Reference proteome</keyword>
<feature type="domain" description="Glycosyltransferase 2-like" evidence="1">
    <location>
        <begin position="4"/>
        <end position="137"/>
    </location>
</feature>
<dbReference type="InterPro" id="IPR029044">
    <property type="entry name" value="Nucleotide-diphossugar_trans"/>
</dbReference>
<name>A0A2K8P2X9_9MOLU</name>
<dbReference type="PANTHER" id="PTHR22916:SF3">
    <property type="entry name" value="UDP-GLCNAC:BETAGAL BETA-1,3-N-ACETYLGLUCOSAMINYLTRANSFERASE-LIKE PROTEIN 1"/>
    <property type="match status" value="1"/>
</dbReference>
<organism evidence="2 3">
    <name type="scientific">Mesoplasma coleopterae</name>
    <dbReference type="NCBI Taxonomy" id="324078"/>
    <lineage>
        <taxon>Bacteria</taxon>
        <taxon>Bacillati</taxon>
        <taxon>Mycoplasmatota</taxon>
        <taxon>Mollicutes</taxon>
        <taxon>Entomoplasmatales</taxon>
        <taxon>Entomoplasmataceae</taxon>
        <taxon>Mesoplasma</taxon>
    </lineage>
</organism>
<dbReference type="Proteomes" id="UP000232221">
    <property type="component" value="Chromosome"/>
</dbReference>